<proteinExistence type="inferred from homology"/>
<gene>
    <name evidence="7" type="ORF">DI551_07550</name>
</gene>
<evidence type="ECO:0000256" key="2">
    <source>
        <dbReference type="ARBA" id="ARBA00007261"/>
    </source>
</evidence>
<feature type="signal peptide" evidence="4">
    <location>
        <begin position="1"/>
        <end position="21"/>
    </location>
</feature>
<dbReference type="Gene3D" id="3.30.830.10">
    <property type="entry name" value="Metalloenzyme, LuxS/M16 peptidase-like"/>
    <property type="match status" value="2"/>
</dbReference>
<reference evidence="7 8" key="1">
    <citation type="submission" date="2017-08" db="EMBL/GenBank/DDBJ databases">
        <title>Infants hospitalized years apart are colonized by the same room-sourced microbial strains.</title>
        <authorList>
            <person name="Brooks B."/>
            <person name="Olm M.R."/>
            <person name="Firek B.A."/>
            <person name="Baker R."/>
            <person name="Thomas B.C."/>
            <person name="Morowitz M.J."/>
            <person name="Banfield J.F."/>
        </authorList>
    </citation>
    <scope>NUCLEOTIDE SEQUENCE [LARGE SCALE GENOMIC DNA]</scope>
    <source>
        <strain evidence="7">S2_005_002_R2_29</strain>
    </source>
</reference>
<dbReference type="InterPro" id="IPR007863">
    <property type="entry name" value="Peptidase_M16_C"/>
</dbReference>
<comment type="caution">
    <text evidence="7">The sequence shown here is derived from an EMBL/GenBank/DDBJ whole genome shotgun (WGS) entry which is preliminary data.</text>
</comment>
<dbReference type="SUPFAM" id="SSF63411">
    <property type="entry name" value="LuxS/MPP-like metallohydrolase"/>
    <property type="match status" value="2"/>
</dbReference>
<dbReference type="PANTHER" id="PTHR11851:SF49">
    <property type="entry name" value="MITOCHONDRIAL-PROCESSING PEPTIDASE SUBUNIT ALPHA"/>
    <property type="match status" value="1"/>
</dbReference>
<evidence type="ECO:0000313" key="7">
    <source>
        <dbReference type="EMBL" id="PZQ45385.1"/>
    </source>
</evidence>
<feature type="chain" id="PRO_5015916328" description="Insulinase family protein" evidence="4">
    <location>
        <begin position="22"/>
        <end position="453"/>
    </location>
</feature>
<evidence type="ECO:0000313" key="8">
    <source>
        <dbReference type="Proteomes" id="UP000249417"/>
    </source>
</evidence>
<evidence type="ECO:0000259" key="5">
    <source>
        <dbReference type="Pfam" id="PF00675"/>
    </source>
</evidence>
<name>A0A2W5N3L4_9BACT</name>
<dbReference type="PROSITE" id="PS00143">
    <property type="entry name" value="INSULINASE"/>
    <property type="match status" value="1"/>
</dbReference>
<evidence type="ECO:0000256" key="3">
    <source>
        <dbReference type="RuleBase" id="RU004447"/>
    </source>
</evidence>
<dbReference type="GO" id="GO:0046872">
    <property type="term" value="F:metal ion binding"/>
    <property type="evidence" value="ECO:0007669"/>
    <property type="project" value="InterPro"/>
</dbReference>
<dbReference type="GO" id="GO:0006508">
    <property type="term" value="P:proteolysis"/>
    <property type="evidence" value="ECO:0007669"/>
    <property type="project" value="InterPro"/>
</dbReference>
<comment type="cofactor">
    <cofactor evidence="1">
        <name>Zn(2+)</name>
        <dbReference type="ChEBI" id="CHEBI:29105"/>
    </cofactor>
</comment>
<dbReference type="InterPro" id="IPR050361">
    <property type="entry name" value="MPP/UQCRC_Complex"/>
</dbReference>
<sequence length="453" mass="49716">MTKRAALIFLLILAMPCAARAQTFGAQEATLDNGLQIVVIPNHRAPVVTSMLWMKVGAADEQPGLSGMAHYLEHLMFKGTAKQKPGEFSKLVKTLGGNDNAFTSQDYTAFYESIAVENLPRVLEMEADRLVNLNPPPEHYASEKQVVIEERRQRTDNDPRALFQEQLNSAVFINHPYGTPVIGWMAEIEKYEWADVKKFYDAWYAPNNAVLVVSGDITMEQLKPMAEKYFGAIARKELPPRKRPQIPPAKAQSYLRLQDPAIHQSIVMKIYPAPSESTNRKDSLALQVLSEILSGGPTARFYKHIVVNAKKATGVDFNYNETALDYGTISIGGTPADGVTPEELGAVLDAEIKKVIAGGVTNDEVKEAVQRLQDEAVFARDSLAGPAMIFGAALTTGGTVKDVEDWAKDIATVTVADVKAAAAKYLDDEKPWLRAPVSGYLLPATKEATNVQR</sequence>
<dbReference type="GO" id="GO:0004222">
    <property type="term" value="F:metalloendopeptidase activity"/>
    <property type="evidence" value="ECO:0007669"/>
    <property type="project" value="InterPro"/>
</dbReference>
<dbReference type="InterPro" id="IPR011765">
    <property type="entry name" value="Pept_M16_N"/>
</dbReference>
<dbReference type="Proteomes" id="UP000249417">
    <property type="component" value="Unassembled WGS sequence"/>
</dbReference>
<keyword evidence="4" id="KW-0732">Signal</keyword>
<dbReference type="InterPro" id="IPR001431">
    <property type="entry name" value="Pept_M16_Zn_BS"/>
</dbReference>
<dbReference type="Pfam" id="PF00675">
    <property type="entry name" value="Peptidase_M16"/>
    <property type="match status" value="1"/>
</dbReference>
<dbReference type="InterPro" id="IPR011249">
    <property type="entry name" value="Metalloenz_LuxS/M16"/>
</dbReference>
<dbReference type="Pfam" id="PF05193">
    <property type="entry name" value="Peptidase_M16_C"/>
    <property type="match status" value="1"/>
</dbReference>
<accession>A0A2W5N3L4</accession>
<feature type="domain" description="Peptidase M16 C-terminal" evidence="6">
    <location>
        <begin position="195"/>
        <end position="372"/>
    </location>
</feature>
<dbReference type="AlphaFoldDB" id="A0A2W5N3L4"/>
<feature type="domain" description="Peptidase M16 N-terminal" evidence="5">
    <location>
        <begin position="38"/>
        <end position="182"/>
    </location>
</feature>
<evidence type="ECO:0000256" key="1">
    <source>
        <dbReference type="ARBA" id="ARBA00001947"/>
    </source>
</evidence>
<evidence type="ECO:0000256" key="4">
    <source>
        <dbReference type="SAM" id="SignalP"/>
    </source>
</evidence>
<comment type="similarity">
    <text evidence="2 3">Belongs to the peptidase M16 family.</text>
</comment>
<dbReference type="PANTHER" id="PTHR11851">
    <property type="entry name" value="METALLOPROTEASE"/>
    <property type="match status" value="1"/>
</dbReference>
<organism evidence="7 8">
    <name type="scientific">Micavibrio aeruginosavorus</name>
    <dbReference type="NCBI Taxonomy" id="349221"/>
    <lineage>
        <taxon>Bacteria</taxon>
        <taxon>Pseudomonadati</taxon>
        <taxon>Bdellovibrionota</taxon>
        <taxon>Bdellovibrionia</taxon>
        <taxon>Bdellovibrionales</taxon>
        <taxon>Pseudobdellovibrionaceae</taxon>
        <taxon>Micavibrio</taxon>
    </lineage>
</organism>
<dbReference type="EMBL" id="QFQB01000051">
    <property type="protein sequence ID" value="PZQ45385.1"/>
    <property type="molecule type" value="Genomic_DNA"/>
</dbReference>
<evidence type="ECO:0008006" key="9">
    <source>
        <dbReference type="Google" id="ProtNLM"/>
    </source>
</evidence>
<evidence type="ECO:0000259" key="6">
    <source>
        <dbReference type="Pfam" id="PF05193"/>
    </source>
</evidence>
<protein>
    <recommendedName>
        <fullName evidence="9">Insulinase family protein</fullName>
    </recommendedName>
</protein>